<feature type="transmembrane region" description="Helical" evidence="1">
    <location>
        <begin position="12"/>
        <end position="31"/>
    </location>
</feature>
<feature type="transmembrane region" description="Helical" evidence="1">
    <location>
        <begin position="112"/>
        <end position="133"/>
    </location>
</feature>
<keyword evidence="1" id="KW-0472">Membrane</keyword>
<name>A0A449I1A4_9BACE</name>
<dbReference type="EMBL" id="CAACYH010000004">
    <property type="protein sequence ID" value="VFB13221.1"/>
    <property type="molecule type" value="Genomic_DNA"/>
</dbReference>
<proteinExistence type="predicted"/>
<dbReference type="PANTHER" id="PTHR28008">
    <property type="entry name" value="DOMAIN PROTEIN, PUTATIVE (AFU_ORTHOLOGUE AFUA_3G10980)-RELATED"/>
    <property type="match status" value="1"/>
</dbReference>
<dbReference type="Proteomes" id="UP000396835">
    <property type="component" value="Unassembled WGS sequence"/>
</dbReference>
<gene>
    <name evidence="3" type="ORF">NCTC7812_00742</name>
</gene>
<keyword evidence="1" id="KW-1133">Transmembrane helix</keyword>
<keyword evidence="1 3" id="KW-0812">Transmembrane</keyword>
<accession>A0A449I1A4</accession>
<dbReference type="Pfam" id="PF04892">
    <property type="entry name" value="VanZ"/>
    <property type="match status" value="1"/>
</dbReference>
<protein>
    <submittedName>
        <fullName evidence="3">Putative transmembrane protein</fullName>
    </submittedName>
</protein>
<feature type="transmembrane region" description="Helical" evidence="1">
    <location>
        <begin position="80"/>
        <end position="100"/>
    </location>
</feature>
<evidence type="ECO:0000259" key="2">
    <source>
        <dbReference type="Pfam" id="PF04892"/>
    </source>
</evidence>
<dbReference type="AlphaFoldDB" id="A0A449I1A4"/>
<feature type="domain" description="VanZ-like" evidence="2">
    <location>
        <begin position="42"/>
        <end position="132"/>
    </location>
</feature>
<dbReference type="InterPro" id="IPR006976">
    <property type="entry name" value="VanZ-like"/>
</dbReference>
<evidence type="ECO:0000313" key="4">
    <source>
        <dbReference type="Proteomes" id="UP000396835"/>
    </source>
</evidence>
<feature type="transmembrane region" description="Helical" evidence="1">
    <location>
        <begin position="51"/>
        <end position="68"/>
    </location>
</feature>
<evidence type="ECO:0000256" key="1">
    <source>
        <dbReference type="SAM" id="Phobius"/>
    </source>
</evidence>
<sequence>MHAIRLLIENMLYYFVRKYPFSLCIILAVIYLSFFKPPATELDYISGLDKVAHVCMYFGMSGMLWVEFLRAHRNDNQPLWHAWIGALACPVLFSGVVELLQEYCTTHRGGDWLDFAANTAGAVLASLIAYFILRPMMMKPGK</sequence>
<reference evidence="3 4" key="1">
    <citation type="submission" date="2019-02" db="EMBL/GenBank/DDBJ databases">
        <authorList>
            <consortium name="Pathogen Informatics"/>
        </authorList>
    </citation>
    <scope>NUCLEOTIDE SEQUENCE [LARGE SCALE GENOMIC DNA]</scope>
    <source>
        <strain evidence="3 4">3012STDY7078512</strain>
    </source>
</reference>
<evidence type="ECO:0000313" key="3">
    <source>
        <dbReference type="EMBL" id="VFB13221.1"/>
    </source>
</evidence>
<organism evidence="3 4">
    <name type="scientific">Prevotella heparinolytica</name>
    <dbReference type="NCBI Taxonomy" id="28113"/>
    <lineage>
        <taxon>Bacteria</taxon>
        <taxon>Pseudomonadati</taxon>
        <taxon>Bacteroidota</taxon>
        <taxon>Bacteroidia</taxon>
        <taxon>Bacteroidales</taxon>
        <taxon>Bacteroidaceae</taxon>
        <taxon>Bacteroides</taxon>
    </lineage>
</organism>
<dbReference type="PANTHER" id="PTHR28008:SF1">
    <property type="entry name" value="DOMAIN PROTEIN, PUTATIVE (AFU_ORTHOLOGUE AFUA_3G10980)-RELATED"/>
    <property type="match status" value="1"/>
</dbReference>